<gene>
    <name evidence="2" type="ORF">BV898_01183</name>
</gene>
<comment type="caution">
    <text evidence="2">The sequence shown here is derived from an EMBL/GenBank/DDBJ whole genome shotgun (WGS) entry which is preliminary data.</text>
</comment>
<keyword evidence="1" id="KW-0472">Membrane</keyword>
<feature type="transmembrane region" description="Helical" evidence="1">
    <location>
        <begin position="88"/>
        <end position="110"/>
    </location>
</feature>
<keyword evidence="3" id="KW-1185">Reference proteome</keyword>
<reference evidence="3" key="1">
    <citation type="submission" date="2017-01" db="EMBL/GenBank/DDBJ databases">
        <title>Comparative genomics of anhydrobiosis in the tardigrade Hypsibius dujardini.</title>
        <authorList>
            <person name="Yoshida Y."/>
            <person name="Koutsovoulos G."/>
            <person name="Laetsch D."/>
            <person name="Stevens L."/>
            <person name="Kumar S."/>
            <person name="Horikawa D."/>
            <person name="Ishino K."/>
            <person name="Komine S."/>
            <person name="Tomita M."/>
            <person name="Blaxter M."/>
            <person name="Arakawa K."/>
        </authorList>
    </citation>
    <scope>NUCLEOTIDE SEQUENCE [LARGE SCALE GENOMIC DNA]</scope>
    <source>
        <strain evidence="3">Z151</strain>
    </source>
</reference>
<sequence>MHFPSSLNLVRTLFFGLLIVLVYCEIFFYSFQFGIGALRLNQLNMGNTVKPKSQVPSVRLLGTSILFLSVRSLPGICEHNFRGHRNLFFFLALLNNFLTVFVMAAPLIFPYPGFSQLRYIVLEGFSDGDVFAHVILFVREMVASVAFTVPS</sequence>
<keyword evidence="1" id="KW-0812">Transmembrane</keyword>
<organism evidence="2 3">
    <name type="scientific">Hypsibius exemplaris</name>
    <name type="common">Freshwater tardigrade</name>
    <dbReference type="NCBI Taxonomy" id="2072580"/>
    <lineage>
        <taxon>Eukaryota</taxon>
        <taxon>Metazoa</taxon>
        <taxon>Ecdysozoa</taxon>
        <taxon>Tardigrada</taxon>
        <taxon>Eutardigrada</taxon>
        <taxon>Parachela</taxon>
        <taxon>Hypsibioidea</taxon>
        <taxon>Hypsibiidae</taxon>
        <taxon>Hypsibius</taxon>
    </lineage>
</organism>
<dbReference type="AlphaFoldDB" id="A0A1W0XBY9"/>
<evidence type="ECO:0000313" key="2">
    <source>
        <dbReference type="EMBL" id="OQV24974.1"/>
    </source>
</evidence>
<dbReference type="Proteomes" id="UP000192578">
    <property type="component" value="Unassembled WGS sequence"/>
</dbReference>
<feature type="transmembrane region" description="Helical" evidence="1">
    <location>
        <begin position="58"/>
        <end position="76"/>
    </location>
</feature>
<keyword evidence="1" id="KW-1133">Transmembrane helix</keyword>
<feature type="transmembrane region" description="Helical" evidence="1">
    <location>
        <begin position="12"/>
        <end position="38"/>
    </location>
</feature>
<protein>
    <submittedName>
        <fullName evidence="2">Uncharacterized protein</fullName>
    </submittedName>
</protein>
<proteinExistence type="predicted"/>
<evidence type="ECO:0000313" key="3">
    <source>
        <dbReference type="Proteomes" id="UP000192578"/>
    </source>
</evidence>
<accession>A0A1W0XBY9</accession>
<dbReference type="EMBL" id="MTYJ01000004">
    <property type="protein sequence ID" value="OQV24974.1"/>
    <property type="molecule type" value="Genomic_DNA"/>
</dbReference>
<evidence type="ECO:0000256" key="1">
    <source>
        <dbReference type="SAM" id="Phobius"/>
    </source>
</evidence>
<name>A0A1W0XBY9_HYPEX</name>